<gene>
    <name evidence="3" type="ordered locus">MycrhN_0312</name>
</gene>
<feature type="transmembrane region" description="Helical" evidence="2">
    <location>
        <begin position="405"/>
        <end position="423"/>
    </location>
</feature>
<feature type="transmembrane region" description="Helical" evidence="2">
    <location>
        <begin position="31"/>
        <end position="51"/>
    </location>
</feature>
<dbReference type="Proteomes" id="UP000005442">
    <property type="component" value="Chromosome"/>
</dbReference>
<proteinExistence type="predicted"/>
<dbReference type="eggNOG" id="ENOG5030PFA">
    <property type="taxonomic scope" value="Bacteria"/>
</dbReference>
<feature type="transmembrane region" description="Helical" evidence="2">
    <location>
        <begin position="325"/>
        <end position="345"/>
    </location>
</feature>
<dbReference type="PATRIC" id="fig|710685.3.peg.318"/>
<accession>G8RIW6</accession>
<dbReference type="STRING" id="710685.MycrhN_0312"/>
<feature type="transmembrane region" description="Helical" evidence="2">
    <location>
        <begin position="214"/>
        <end position="237"/>
    </location>
</feature>
<keyword evidence="2" id="KW-0472">Membrane</keyword>
<evidence type="ECO:0000313" key="4">
    <source>
        <dbReference type="Proteomes" id="UP000005442"/>
    </source>
</evidence>
<keyword evidence="2" id="KW-1133">Transmembrane helix</keyword>
<protein>
    <recommendedName>
        <fullName evidence="5">DUF2029 domain-containing protein</fullName>
    </recommendedName>
</protein>
<sequence>MNQRHKLSKGGVRSAARARFARITDLPDRTVMLGAILLGAAVSAGLSYFLAQIFSIDVFSSLLAVPEDCWLDWDLNIGRHCFSDYAQIVPAGLQPNPWTYEFSLPWGDYEPFPLGGPAGEMVPHMLFGFPAHLVGSPRLGLIGYMFALVVAVLSPAVWAARGTHGVERVVVFVALGAAAIPAWAVIDRGNSAGFLVPIALLFLVALSRRQWRLAAIMVVLAALVKPWFVVLVVALFVARQWRWGGLALAGVLVSNVAAYLLWPQDFPKTIMQSINNVSAVASSPGALIDLRNVSFGRALLLLPDTLASLQGGKVPDGFLAGPRSIIGYAILALVVVALLILGRRIPPLMAGIVLLATAALSPPIAYYYYLIFVLPIAAIVVRSPDGSLGTGIFEHFAANRERRRLVAVSVSLATAFTIVQIALPTPPIPAPIFGQFGARGIIGTTPIVLTTSILAPLLWLIACVVVIISYARRPVHVRGLGDDDDPVALEDGSPSTSADRSEAISSHPPAED</sequence>
<dbReference type="EMBL" id="CP003169">
    <property type="protein sequence ID" value="AEV70954.1"/>
    <property type="molecule type" value="Genomic_DNA"/>
</dbReference>
<feature type="region of interest" description="Disordered" evidence="1">
    <location>
        <begin position="482"/>
        <end position="512"/>
    </location>
</feature>
<feature type="transmembrane region" description="Helical" evidence="2">
    <location>
        <begin position="453"/>
        <end position="471"/>
    </location>
</feature>
<feature type="transmembrane region" description="Helical" evidence="2">
    <location>
        <begin position="141"/>
        <end position="160"/>
    </location>
</feature>
<evidence type="ECO:0008006" key="5">
    <source>
        <dbReference type="Google" id="ProtNLM"/>
    </source>
</evidence>
<reference evidence="3 4" key="1">
    <citation type="submission" date="2011-12" db="EMBL/GenBank/DDBJ databases">
        <title>Complete sequence of Mycobacterium rhodesiae NBB3.</title>
        <authorList>
            <consortium name="US DOE Joint Genome Institute"/>
            <person name="Lucas S."/>
            <person name="Han J."/>
            <person name="Lapidus A."/>
            <person name="Cheng J.-F."/>
            <person name="Goodwin L."/>
            <person name="Pitluck S."/>
            <person name="Peters L."/>
            <person name="Mikhailova N."/>
            <person name="Gu W."/>
            <person name="Detter J.C."/>
            <person name="Han C."/>
            <person name="Tapia R."/>
            <person name="Land M."/>
            <person name="Hauser L."/>
            <person name="Kyrpides N."/>
            <person name="Ivanova N."/>
            <person name="Pagani I."/>
            <person name="Mattes T."/>
            <person name="Holmes A."/>
            <person name="Rutledge P."/>
            <person name="Paulsen I."/>
            <person name="Coleman N."/>
            <person name="Woyke T."/>
        </authorList>
    </citation>
    <scope>NUCLEOTIDE SEQUENCE [LARGE SCALE GENOMIC DNA]</scope>
    <source>
        <strain evidence="3 4">NBB3</strain>
    </source>
</reference>
<organism evidence="3 4">
    <name type="scientific">Mycolicibacterium rhodesiae (strain NBB3)</name>
    <name type="common">Mycobacterium rhodesiae</name>
    <dbReference type="NCBI Taxonomy" id="710685"/>
    <lineage>
        <taxon>Bacteria</taxon>
        <taxon>Bacillati</taxon>
        <taxon>Actinomycetota</taxon>
        <taxon>Actinomycetes</taxon>
        <taxon>Mycobacteriales</taxon>
        <taxon>Mycobacteriaceae</taxon>
        <taxon>Mycolicibacterium</taxon>
    </lineage>
</organism>
<keyword evidence="4" id="KW-1185">Reference proteome</keyword>
<feature type="transmembrane region" description="Helical" evidence="2">
    <location>
        <begin position="243"/>
        <end position="262"/>
    </location>
</feature>
<keyword evidence="2" id="KW-0812">Transmembrane</keyword>
<dbReference type="AlphaFoldDB" id="G8RIW6"/>
<dbReference type="HOGENOM" id="CLU_039924_0_0_11"/>
<dbReference type="KEGG" id="mrh:MycrhN_0312"/>
<evidence type="ECO:0000256" key="2">
    <source>
        <dbReference type="SAM" id="Phobius"/>
    </source>
</evidence>
<feature type="transmembrane region" description="Helical" evidence="2">
    <location>
        <begin position="192"/>
        <end position="207"/>
    </location>
</feature>
<feature type="transmembrane region" description="Helical" evidence="2">
    <location>
        <begin position="169"/>
        <end position="186"/>
    </location>
</feature>
<evidence type="ECO:0000313" key="3">
    <source>
        <dbReference type="EMBL" id="AEV70954.1"/>
    </source>
</evidence>
<name>G8RIW6_MYCRN</name>
<evidence type="ECO:0000256" key="1">
    <source>
        <dbReference type="SAM" id="MobiDB-lite"/>
    </source>
</evidence>